<proteinExistence type="predicted"/>
<organism evidence="1">
    <name type="scientific">Tanacetum cinerariifolium</name>
    <name type="common">Dalmatian daisy</name>
    <name type="synonym">Chrysanthemum cinerariifolium</name>
    <dbReference type="NCBI Taxonomy" id="118510"/>
    <lineage>
        <taxon>Eukaryota</taxon>
        <taxon>Viridiplantae</taxon>
        <taxon>Streptophyta</taxon>
        <taxon>Embryophyta</taxon>
        <taxon>Tracheophyta</taxon>
        <taxon>Spermatophyta</taxon>
        <taxon>Magnoliopsida</taxon>
        <taxon>eudicotyledons</taxon>
        <taxon>Gunneridae</taxon>
        <taxon>Pentapetalae</taxon>
        <taxon>asterids</taxon>
        <taxon>campanulids</taxon>
        <taxon>Asterales</taxon>
        <taxon>Asteraceae</taxon>
        <taxon>Asteroideae</taxon>
        <taxon>Anthemideae</taxon>
        <taxon>Anthemidinae</taxon>
        <taxon>Tanacetum</taxon>
    </lineage>
</organism>
<dbReference type="EMBL" id="BKCJ010008999">
    <property type="protein sequence ID" value="GEU84933.1"/>
    <property type="molecule type" value="Genomic_DNA"/>
</dbReference>
<name>A0A6L2NFE6_TANCI</name>
<sequence length="171" mass="19358">MREEVDAIRSCIAQMTAVIAELQDMEDQDEVHDSLLDAKDAKHDEESKLLALHEVIVVALEETESQGHNVAMLDNKMKVVFSRARDLNESFIELLRERCSAIRVSITKDRRLSDELEALGQRADVLKYLEYMREMVARDSARVGILEQLLAGAHVGMRLKAEYVADMGETV</sequence>
<protein>
    <submittedName>
        <fullName evidence="1">Uncharacterized protein</fullName>
    </submittedName>
</protein>
<evidence type="ECO:0000313" key="1">
    <source>
        <dbReference type="EMBL" id="GEU84933.1"/>
    </source>
</evidence>
<accession>A0A6L2NFE6</accession>
<dbReference type="AlphaFoldDB" id="A0A6L2NFE6"/>
<reference evidence="1" key="1">
    <citation type="journal article" date="2019" name="Sci. Rep.">
        <title>Draft genome of Tanacetum cinerariifolium, the natural source of mosquito coil.</title>
        <authorList>
            <person name="Yamashiro T."/>
            <person name="Shiraishi A."/>
            <person name="Satake H."/>
            <person name="Nakayama K."/>
        </authorList>
    </citation>
    <scope>NUCLEOTIDE SEQUENCE</scope>
</reference>
<gene>
    <name evidence="1" type="ORF">Tci_056911</name>
</gene>
<comment type="caution">
    <text evidence="1">The sequence shown here is derived from an EMBL/GenBank/DDBJ whole genome shotgun (WGS) entry which is preliminary data.</text>
</comment>